<name>A0AAD5TQ81_9FUNG</name>
<dbReference type="InterPro" id="IPR006050">
    <property type="entry name" value="DNA_photolyase_N"/>
</dbReference>
<feature type="site" description="Electron transfer via tryptophanyl radical" evidence="6">
    <location>
        <position position="504"/>
    </location>
</feature>
<keyword evidence="2 5" id="KW-0285">Flavoprotein</keyword>
<reference evidence="9" key="1">
    <citation type="submission" date="2020-05" db="EMBL/GenBank/DDBJ databases">
        <title>Phylogenomic resolution of chytrid fungi.</title>
        <authorList>
            <person name="Stajich J.E."/>
            <person name="Amses K."/>
            <person name="Simmons R."/>
            <person name="Seto K."/>
            <person name="Myers J."/>
            <person name="Bonds A."/>
            <person name="Quandt C.A."/>
            <person name="Barry K."/>
            <person name="Liu P."/>
            <person name="Grigoriev I."/>
            <person name="Longcore J.E."/>
            <person name="James T.Y."/>
        </authorList>
    </citation>
    <scope>NUCLEOTIDE SEQUENCE</scope>
    <source>
        <strain evidence="9">JEL0379</strain>
    </source>
</reference>
<dbReference type="GO" id="GO:0000719">
    <property type="term" value="P:photoreactive repair"/>
    <property type="evidence" value="ECO:0007669"/>
    <property type="project" value="TreeGrafter"/>
</dbReference>
<feature type="binding site" evidence="5">
    <location>
        <begin position="316"/>
        <end position="320"/>
    </location>
    <ligand>
        <name>FAD</name>
        <dbReference type="ChEBI" id="CHEBI:57692"/>
    </ligand>
</feature>
<accession>A0AAD5TQ81</accession>
<dbReference type="InterPro" id="IPR014133">
    <property type="entry name" value="Cry_DASH"/>
</dbReference>
<evidence type="ECO:0000313" key="10">
    <source>
        <dbReference type="Proteomes" id="UP001212152"/>
    </source>
</evidence>
<dbReference type="Pfam" id="PF03441">
    <property type="entry name" value="FAD_binding_7"/>
    <property type="match status" value="1"/>
</dbReference>
<feature type="site" description="Electron transfer via tryptophanyl radical" evidence="6">
    <location>
        <position position="412"/>
    </location>
</feature>
<dbReference type="PANTHER" id="PTHR11455:SF22">
    <property type="entry name" value="CRYPTOCHROME DASH"/>
    <property type="match status" value="1"/>
</dbReference>
<dbReference type="InterPro" id="IPR036134">
    <property type="entry name" value="Crypto/Photolyase_FAD-like_sf"/>
</dbReference>
<dbReference type="SUPFAM" id="SSF52425">
    <property type="entry name" value="Cryptochrome/photolyase, N-terminal domain"/>
    <property type="match status" value="1"/>
</dbReference>
<feature type="binding site" evidence="5">
    <location>
        <begin position="494"/>
        <end position="496"/>
    </location>
    <ligand>
        <name>FAD</name>
        <dbReference type="ChEBI" id="CHEBI:57692"/>
    </ligand>
</feature>
<evidence type="ECO:0000256" key="2">
    <source>
        <dbReference type="ARBA" id="ARBA00022630"/>
    </source>
</evidence>
<evidence type="ECO:0000256" key="4">
    <source>
        <dbReference type="ARBA" id="ARBA00022991"/>
    </source>
</evidence>
<comment type="similarity">
    <text evidence="1 7">Belongs to the DNA photolyase class-1 family.</text>
</comment>
<evidence type="ECO:0000256" key="5">
    <source>
        <dbReference type="PIRSR" id="PIRSR602081-1"/>
    </source>
</evidence>
<dbReference type="GO" id="GO:0071949">
    <property type="term" value="F:FAD binding"/>
    <property type="evidence" value="ECO:0007669"/>
    <property type="project" value="TreeGrafter"/>
</dbReference>
<dbReference type="InterPro" id="IPR005101">
    <property type="entry name" value="Cryptochr/Photolyase_FAD-bd"/>
</dbReference>
<evidence type="ECO:0000256" key="1">
    <source>
        <dbReference type="ARBA" id="ARBA00005862"/>
    </source>
</evidence>
<dbReference type="PRINTS" id="PR00147">
    <property type="entry name" value="DNAPHOTLYASE"/>
</dbReference>
<dbReference type="PROSITE" id="PS51645">
    <property type="entry name" value="PHR_CRY_ALPHA_BETA"/>
    <property type="match status" value="1"/>
</dbReference>
<evidence type="ECO:0000313" key="9">
    <source>
        <dbReference type="EMBL" id="KAJ3181693.1"/>
    </source>
</evidence>
<evidence type="ECO:0000256" key="7">
    <source>
        <dbReference type="RuleBase" id="RU367151"/>
    </source>
</evidence>
<keyword evidence="10" id="KW-1185">Reference proteome</keyword>
<dbReference type="InterPro" id="IPR036155">
    <property type="entry name" value="Crypto/Photolyase_N_sf"/>
</dbReference>
<dbReference type="InterPro" id="IPR002081">
    <property type="entry name" value="Cryptochrome/DNA_photolyase_1"/>
</dbReference>
<comment type="cofactor">
    <cofactor evidence="5 7">
        <name>FAD</name>
        <dbReference type="ChEBI" id="CHEBI:57692"/>
    </cofactor>
    <text evidence="5 7">Binds 1 FAD per subunit.</text>
</comment>
<dbReference type="InterPro" id="IPR014729">
    <property type="entry name" value="Rossmann-like_a/b/a_fold"/>
</dbReference>
<dbReference type="SUPFAM" id="SSF48173">
    <property type="entry name" value="Cryptochrome/photolyase FAD-binding domain"/>
    <property type="match status" value="1"/>
</dbReference>
<keyword evidence="4 7" id="KW-0157">Chromophore</keyword>
<evidence type="ECO:0000256" key="3">
    <source>
        <dbReference type="ARBA" id="ARBA00022827"/>
    </source>
</evidence>
<dbReference type="Gene3D" id="1.25.40.80">
    <property type="match status" value="1"/>
</dbReference>
<dbReference type="GO" id="GO:0003684">
    <property type="term" value="F:damaged DNA binding"/>
    <property type="evidence" value="ECO:0007669"/>
    <property type="project" value="TreeGrafter"/>
</dbReference>
<feature type="site" description="Electron transfer via tryptophanyl radical" evidence="6">
    <location>
        <position position="481"/>
    </location>
</feature>
<organism evidence="9 10">
    <name type="scientific">Geranomyces variabilis</name>
    <dbReference type="NCBI Taxonomy" id="109894"/>
    <lineage>
        <taxon>Eukaryota</taxon>
        <taxon>Fungi</taxon>
        <taxon>Fungi incertae sedis</taxon>
        <taxon>Chytridiomycota</taxon>
        <taxon>Chytridiomycota incertae sedis</taxon>
        <taxon>Chytridiomycetes</taxon>
        <taxon>Spizellomycetales</taxon>
        <taxon>Powellomycetaceae</taxon>
        <taxon>Geranomyces</taxon>
    </lineage>
</organism>
<evidence type="ECO:0000259" key="8">
    <source>
        <dbReference type="PROSITE" id="PS51645"/>
    </source>
</evidence>
<comment type="caution">
    <text evidence="9">The sequence shown here is derived from an EMBL/GenBank/DDBJ whole genome shotgun (WGS) entry which is preliminary data.</text>
</comment>
<feature type="binding site" evidence="5">
    <location>
        <position position="303"/>
    </location>
    <ligand>
        <name>FAD</name>
        <dbReference type="ChEBI" id="CHEBI:57692"/>
    </ligand>
</feature>
<protein>
    <recommendedName>
        <fullName evidence="7">Cryptochrome DASH</fullName>
    </recommendedName>
</protein>
<dbReference type="GO" id="GO:0003904">
    <property type="term" value="F:deoxyribodipyrimidine photo-lyase activity"/>
    <property type="evidence" value="ECO:0007669"/>
    <property type="project" value="TreeGrafter"/>
</dbReference>
<proteinExistence type="inferred from homology"/>
<keyword evidence="3 5" id="KW-0274">FAD</keyword>
<comment type="function">
    <text evidence="7">May have a photoreceptor function.</text>
</comment>
<dbReference type="Pfam" id="PF00875">
    <property type="entry name" value="DNA_photolyase"/>
    <property type="match status" value="1"/>
</dbReference>
<dbReference type="AlphaFoldDB" id="A0AAD5TQ81"/>
<dbReference type="Proteomes" id="UP001212152">
    <property type="component" value="Unassembled WGS sequence"/>
</dbReference>
<gene>
    <name evidence="9" type="ORF">HDU87_000711</name>
</gene>
<dbReference type="PANTHER" id="PTHR11455">
    <property type="entry name" value="CRYPTOCHROME"/>
    <property type="match status" value="1"/>
</dbReference>
<dbReference type="EMBL" id="JADGJQ010000011">
    <property type="protein sequence ID" value="KAJ3181693.1"/>
    <property type="molecule type" value="Genomic_DNA"/>
</dbReference>
<feature type="domain" description="Photolyase/cryptochrome alpha/beta" evidence="8">
    <location>
        <begin position="9"/>
        <end position="183"/>
    </location>
</feature>
<evidence type="ECO:0000256" key="6">
    <source>
        <dbReference type="PIRSR" id="PIRSR602081-2"/>
    </source>
</evidence>
<comment type="cofactor">
    <cofactor evidence="7">
        <name>(6R)-5,10-methylene-5,6,7,8-tetrahydrofolate</name>
        <dbReference type="ChEBI" id="CHEBI:15636"/>
    </cofactor>
    <text evidence="7">Binds 1 5,10-methenyltetrahydrofolate (MTHF) per subunit.</text>
</comment>
<dbReference type="Gene3D" id="1.10.579.10">
    <property type="entry name" value="DNA Cyclobutane Dipyrimidine Photolyase, subunit A, domain 3"/>
    <property type="match status" value="1"/>
</dbReference>
<dbReference type="NCBIfam" id="TIGR02765">
    <property type="entry name" value="crypto_DASH"/>
    <property type="match status" value="1"/>
</dbReference>
<dbReference type="Gene3D" id="3.40.50.620">
    <property type="entry name" value="HUPs"/>
    <property type="match status" value="1"/>
</dbReference>
<sequence length="610" mass="67831">MSAQQQPQRILLYLLRRDLRLADNPIFASLKSPPFTHLLPVYIFPADQIEVSGFVASPSASSSTTPAGTAARSPYPEARSRVAGFWRCGIHRAKFLAQSVWELKQHLRTVNSDLDLRVGDIGDALRIILSGYQSDTNGSVANHIARVWMTAEEGTEERRQEHDVRRLCEEFKVGFKLWADEKYLIDDRDLPIKDARALPDVFTTFRKTVEPLREAARPVLPAPNALPPLPPFIPPHPAPFVIPTTLDGLIDALHKPLLASVLLPGAPTWPPAPAKSAYDLAGGAVAAHARIAQLVKSGAVSAYKETRNGMLGQDYSTKLSAHLALGCITARQIDAYLRDFEDARTPLGANADGYGKGENSGTSTLRFELLWRDYMRLCARKFNARLFDVHGFRGERGQHSVAWKYLSHPFRWSAERDGLSRDTSGDTNGETTQAVLRFLSGRTGNGLVDASQRELFLTGYTSNRARQNVASFLAKRLGIDWRIGAEWYESCLVDHDISSNWGNWQYVAGVGNDPRGQSRAFNQVKQSFDYDPRAEYITAWLSELRPLVEGSLAGSDTILNVYQAWRLSAEDKARLGVAGEDWVEQPLAKIEWRGASTSGSRSFPQFRKGR</sequence>